<reference evidence="1 2" key="1">
    <citation type="submission" date="2021-06" db="EMBL/GenBank/DDBJ databases">
        <authorList>
            <person name="Kallberg Y."/>
            <person name="Tangrot J."/>
            <person name="Rosling A."/>
        </authorList>
    </citation>
    <scope>NUCLEOTIDE SEQUENCE [LARGE SCALE GENOMIC DNA]</scope>
    <source>
        <strain evidence="1 2">120-4 pot B 10/14</strain>
    </source>
</reference>
<name>A0ABN7XJ08_GIGMA</name>
<organism evidence="1 2">
    <name type="scientific">Gigaspora margarita</name>
    <dbReference type="NCBI Taxonomy" id="4874"/>
    <lineage>
        <taxon>Eukaryota</taxon>
        <taxon>Fungi</taxon>
        <taxon>Fungi incertae sedis</taxon>
        <taxon>Mucoromycota</taxon>
        <taxon>Glomeromycotina</taxon>
        <taxon>Glomeromycetes</taxon>
        <taxon>Diversisporales</taxon>
        <taxon>Gigasporaceae</taxon>
        <taxon>Gigaspora</taxon>
    </lineage>
</organism>
<feature type="non-terminal residue" evidence="1">
    <location>
        <position position="143"/>
    </location>
</feature>
<feature type="non-terminal residue" evidence="1">
    <location>
        <position position="1"/>
    </location>
</feature>
<dbReference type="Proteomes" id="UP000789901">
    <property type="component" value="Unassembled WGS sequence"/>
</dbReference>
<comment type="caution">
    <text evidence="1">The sequence shown here is derived from an EMBL/GenBank/DDBJ whole genome shotgun (WGS) entry which is preliminary data.</text>
</comment>
<dbReference type="SUPFAM" id="SSF53098">
    <property type="entry name" value="Ribonuclease H-like"/>
    <property type="match status" value="1"/>
</dbReference>
<sequence>DIMKESFAKRILSQALLISKFFRSHVANSALENEIRINNIAGGGIKRYVATRWSSYYDMIYSILRLRVVFILEHNPEIISNDKVYLILNRGAFYNDLLFITTILRPIKESIIQLKSRDSTLADCYVHLIKLATMIYRIPQDQH</sequence>
<accession>A0ABN7XJ08</accession>
<gene>
    <name evidence="1" type="ORF">GMARGA_LOCUS44114</name>
</gene>
<proteinExistence type="predicted"/>
<protein>
    <submittedName>
        <fullName evidence="1">14435_t:CDS:1</fullName>
    </submittedName>
</protein>
<evidence type="ECO:0000313" key="2">
    <source>
        <dbReference type="Proteomes" id="UP000789901"/>
    </source>
</evidence>
<keyword evidence="2" id="KW-1185">Reference proteome</keyword>
<dbReference type="InterPro" id="IPR012337">
    <property type="entry name" value="RNaseH-like_sf"/>
</dbReference>
<dbReference type="EMBL" id="CAJVQB010147715">
    <property type="protein sequence ID" value="CAG8855293.1"/>
    <property type="molecule type" value="Genomic_DNA"/>
</dbReference>
<evidence type="ECO:0000313" key="1">
    <source>
        <dbReference type="EMBL" id="CAG8855293.1"/>
    </source>
</evidence>